<evidence type="ECO:0000259" key="1">
    <source>
        <dbReference type="Pfam" id="PF05368"/>
    </source>
</evidence>
<feature type="domain" description="NmrA-like" evidence="1">
    <location>
        <begin position="33"/>
        <end position="164"/>
    </location>
</feature>
<keyword evidence="3" id="KW-1185">Reference proteome</keyword>
<accession>A0ABM8UY94</accession>
<evidence type="ECO:0000313" key="2">
    <source>
        <dbReference type="EMBL" id="CAG5074643.1"/>
    </source>
</evidence>
<organism evidence="2 3">
    <name type="scientific">Dyadobacter linearis</name>
    <dbReference type="NCBI Taxonomy" id="2823330"/>
    <lineage>
        <taxon>Bacteria</taxon>
        <taxon>Pseudomonadati</taxon>
        <taxon>Bacteroidota</taxon>
        <taxon>Cytophagia</taxon>
        <taxon>Cytophagales</taxon>
        <taxon>Spirosomataceae</taxon>
        <taxon>Dyadobacter</taxon>
    </lineage>
</organism>
<proteinExistence type="predicted"/>
<protein>
    <recommendedName>
        <fullName evidence="1">NmrA-like domain-containing protein</fullName>
    </recommendedName>
</protein>
<evidence type="ECO:0000313" key="3">
    <source>
        <dbReference type="Proteomes" id="UP000679725"/>
    </source>
</evidence>
<dbReference type="Gene3D" id="3.40.50.720">
    <property type="entry name" value="NAD(P)-binding Rossmann-like Domain"/>
    <property type="match status" value="1"/>
</dbReference>
<name>A0ABM8UY94_9BACT</name>
<dbReference type="InterPro" id="IPR051604">
    <property type="entry name" value="Ergot_Alk_Oxidoreductase"/>
</dbReference>
<dbReference type="Gene3D" id="3.90.25.10">
    <property type="entry name" value="UDP-galactose 4-epimerase, domain 1"/>
    <property type="match status" value="1"/>
</dbReference>
<sequence length="195" mass="20685">MGIEKVVVESTYGAQPGDKIGDLGVLYELEIGLAKTGIPTSVIRAAYYMSNWDISLPTAQKEGKVHTFFPPDLKLPMAAPGDLGRMAAKLLMEPIGETGLYYVEGPKRYSSADVAAAFESALGRPVKAVQTPHEQWNTALKAAGFSSEGADSMAAMTAITIEMIEGKLELPSAPERGATSLESYISAIVAESSKN</sequence>
<dbReference type="PANTHER" id="PTHR43162">
    <property type="match status" value="1"/>
</dbReference>
<dbReference type="SUPFAM" id="SSF51735">
    <property type="entry name" value="NAD(P)-binding Rossmann-fold domains"/>
    <property type="match status" value="1"/>
</dbReference>
<dbReference type="Pfam" id="PF05368">
    <property type="entry name" value="NmrA"/>
    <property type="match status" value="1"/>
</dbReference>
<dbReference type="InterPro" id="IPR036291">
    <property type="entry name" value="NAD(P)-bd_dom_sf"/>
</dbReference>
<dbReference type="PANTHER" id="PTHR43162:SF1">
    <property type="entry name" value="PRESTALK A DIFFERENTIATION PROTEIN A"/>
    <property type="match status" value="1"/>
</dbReference>
<dbReference type="Proteomes" id="UP000679725">
    <property type="component" value="Unassembled WGS sequence"/>
</dbReference>
<dbReference type="EMBL" id="CAJRAU010000012">
    <property type="protein sequence ID" value="CAG5074643.1"/>
    <property type="molecule type" value="Genomic_DNA"/>
</dbReference>
<reference evidence="2 3" key="1">
    <citation type="submission" date="2021-04" db="EMBL/GenBank/DDBJ databases">
        <authorList>
            <person name="Rodrigo-Torres L."/>
            <person name="Arahal R. D."/>
            <person name="Lucena T."/>
        </authorList>
    </citation>
    <scope>NUCLEOTIDE SEQUENCE [LARGE SCALE GENOMIC DNA]</scope>
    <source>
        <strain evidence="2 3">CECT 9623</strain>
    </source>
</reference>
<dbReference type="InterPro" id="IPR008030">
    <property type="entry name" value="NmrA-like"/>
</dbReference>
<gene>
    <name evidence="2" type="ORF">DYBT9623_05330</name>
</gene>
<comment type="caution">
    <text evidence="2">The sequence shown here is derived from an EMBL/GenBank/DDBJ whole genome shotgun (WGS) entry which is preliminary data.</text>
</comment>